<feature type="chain" id="PRO_5026080564" description="DUF4398 domain-containing protein" evidence="2">
    <location>
        <begin position="23"/>
        <end position="234"/>
    </location>
</feature>
<keyword evidence="4" id="KW-1185">Reference proteome</keyword>
<gene>
    <name evidence="3" type="ORF">THMIRHAT_22790</name>
</gene>
<dbReference type="RefSeq" id="WP_173292245.1">
    <property type="nucleotide sequence ID" value="NZ_AP021888.1"/>
</dbReference>
<keyword evidence="2" id="KW-0732">Signal</keyword>
<feature type="region of interest" description="Disordered" evidence="1">
    <location>
        <begin position="90"/>
        <end position="125"/>
    </location>
</feature>
<evidence type="ECO:0000256" key="1">
    <source>
        <dbReference type="SAM" id="MobiDB-lite"/>
    </source>
</evidence>
<dbReference type="Proteomes" id="UP000501466">
    <property type="component" value="Chromosome"/>
</dbReference>
<evidence type="ECO:0000256" key="2">
    <source>
        <dbReference type="SAM" id="SignalP"/>
    </source>
</evidence>
<feature type="signal peptide" evidence="2">
    <location>
        <begin position="1"/>
        <end position="22"/>
    </location>
</feature>
<feature type="compositionally biased region" description="Basic and acidic residues" evidence="1">
    <location>
        <begin position="91"/>
        <end position="114"/>
    </location>
</feature>
<evidence type="ECO:0000313" key="3">
    <source>
        <dbReference type="EMBL" id="BBP44533.1"/>
    </source>
</evidence>
<proteinExistence type="predicted"/>
<organism evidence="3 4">
    <name type="scientific">Thiosulfativibrio zosterae</name>
    <dbReference type="NCBI Taxonomy" id="2675053"/>
    <lineage>
        <taxon>Bacteria</taxon>
        <taxon>Pseudomonadati</taxon>
        <taxon>Pseudomonadota</taxon>
        <taxon>Gammaproteobacteria</taxon>
        <taxon>Thiotrichales</taxon>
        <taxon>Piscirickettsiaceae</taxon>
        <taxon>Thiosulfativibrio</taxon>
    </lineage>
</organism>
<evidence type="ECO:0000313" key="4">
    <source>
        <dbReference type="Proteomes" id="UP000501466"/>
    </source>
</evidence>
<dbReference type="KEGG" id="tzo:THMIRHAT_22790"/>
<accession>A0A6F8PQY0</accession>
<dbReference type="AlphaFoldDB" id="A0A6F8PQY0"/>
<protein>
    <recommendedName>
        <fullName evidence="5">DUF4398 domain-containing protein</fullName>
    </recommendedName>
</protein>
<name>A0A6F8PQY0_9GAMM</name>
<dbReference type="EMBL" id="AP021888">
    <property type="protein sequence ID" value="BBP44533.1"/>
    <property type="molecule type" value="Genomic_DNA"/>
</dbReference>
<sequence length="234" mass="25743">MNLTTRTLLALGLGLCLGSAQALSLKDSDTLDKLDALDRGDQQAVLNQAKQAAKDWKFDDAERLLKQAKVIAYNPAAVKEVEALIATNKQAKADKEEKERQLAAQRQREAEARRVASASSASSTGGGVDCDRLYGNYNLQGYCRTKDCSYLSNNSKVHYLCESCFDGSCAYAALYDGFDNKVMKNLAGFAAHGSLIYDEGISKDAVYSANTNHSSSFEARKQWIIYYLNNYTLK</sequence>
<evidence type="ECO:0008006" key="5">
    <source>
        <dbReference type="Google" id="ProtNLM"/>
    </source>
</evidence>
<reference evidence="4" key="1">
    <citation type="submission" date="2019-11" db="EMBL/GenBank/DDBJ databases">
        <title>Isolation and characterization of two novel species in the genus Thiomicrorhabdus.</title>
        <authorList>
            <person name="Mochizuki J."/>
            <person name="Kojima H."/>
            <person name="Fukui M."/>
        </authorList>
    </citation>
    <scope>NUCLEOTIDE SEQUENCE [LARGE SCALE GENOMIC DNA]</scope>
    <source>
        <strain evidence="4">AkT22</strain>
    </source>
</reference>